<proteinExistence type="predicted"/>
<dbReference type="Gene3D" id="3.40.50.150">
    <property type="entry name" value="Vaccinia Virus protein VP39"/>
    <property type="match status" value="1"/>
</dbReference>
<dbReference type="Gene3D" id="3.40.50.720">
    <property type="entry name" value="NAD(P)-binding Rossmann-like Domain"/>
    <property type="match status" value="1"/>
</dbReference>
<dbReference type="InterPro" id="IPR006342">
    <property type="entry name" value="FkbM_mtfrase"/>
</dbReference>
<accession>A0A3R8LJ96</accession>
<dbReference type="GO" id="GO:0032259">
    <property type="term" value="P:methylation"/>
    <property type="evidence" value="ECO:0007669"/>
    <property type="project" value="UniProtKB-KW"/>
</dbReference>
<dbReference type="NCBIfam" id="TIGR01444">
    <property type="entry name" value="fkbM_fam"/>
    <property type="match status" value="1"/>
</dbReference>
<keyword evidence="2" id="KW-0489">Methyltransferase</keyword>
<dbReference type="Proteomes" id="UP000274920">
    <property type="component" value="Unassembled WGS sequence"/>
</dbReference>
<dbReference type="PANTHER" id="PTHR34203">
    <property type="entry name" value="METHYLTRANSFERASE, FKBM FAMILY PROTEIN"/>
    <property type="match status" value="1"/>
</dbReference>
<dbReference type="EMBL" id="RHJS01000002">
    <property type="protein sequence ID" value="RRK34527.1"/>
    <property type="molecule type" value="Genomic_DNA"/>
</dbReference>
<organism evidence="2 3">
    <name type="scientific">Schaedlerella arabinosiphila</name>
    <dbReference type="NCBI Taxonomy" id="2044587"/>
    <lineage>
        <taxon>Bacteria</taxon>
        <taxon>Bacillati</taxon>
        <taxon>Bacillota</taxon>
        <taxon>Clostridia</taxon>
        <taxon>Lachnospirales</taxon>
        <taxon>Lachnospiraceae</taxon>
        <taxon>Schaedlerella</taxon>
    </lineage>
</organism>
<evidence type="ECO:0000313" key="3">
    <source>
        <dbReference type="Proteomes" id="UP000274920"/>
    </source>
</evidence>
<dbReference type="SUPFAM" id="SSF53335">
    <property type="entry name" value="S-adenosyl-L-methionine-dependent methyltransferases"/>
    <property type="match status" value="1"/>
</dbReference>
<evidence type="ECO:0000259" key="1">
    <source>
        <dbReference type="Pfam" id="PF05050"/>
    </source>
</evidence>
<keyword evidence="2" id="KW-0808">Transferase</keyword>
<dbReference type="RefSeq" id="WP_125129637.1">
    <property type="nucleotide sequence ID" value="NZ_RHJS01000002.1"/>
</dbReference>
<dbReference type="AlphaFoldDB" id="A0A3R8LJ96"/>
<gene>
    <name evidence="2" type="ORF">EBB54_26705</name>
</gene>
<comment type="caution">
    <text evidence="2">The sequence shown here is derived from an EMBL/GenBank/DDBJ whole genome shotgun (WGS) entry which is preliminary data.</text>
</comment>
<name>A0A3R8LJ96_9FIRM</name>
<keyword evidence="3" id="KW-1185">Reference proteome</keyword>
<dbReference type="InterPro" id="IPR029063">
    <property type="entry name" value="SAM-dependent_MTases_sf"/>
</dbReference>
<sequence>MKMSEIEKISELIEGIECRLADELSKDLFHARLKNMINRNVDELRNDILDIAEKYNWEWEVYQMDRMCASFSDIPGIVIFGCGINGKQVCRLFKGSKYRNLPILFCDNNREKWGKEVLGYKVISPEELRTGYRDYICVIGSSKYRQGILEQLLQEGFPNPNILSPYIGILFGTSGWQYFDYFIPGDNEIFIDGGVYGGESSGDFVKWTGGNYQAIYGFEANPYCIERCKKYYIDNDIHDVEFIEKCMWNERAKMIFASDHSGASKISNEGNTVVDTDTIDNVLDGRSVTFIKMDIEGAEYRALLGAEKTIKKYHPRMALSVYHKPQDIIEIPTLLLEYNDSYRFALRQYSSLADETVLYVF</sequence>
<protein>
    <submittedName>
        <fullName evidence="2">FkbM family methyltransferase</fullName>
    </submittedName>
</protein>
<dbReference type="PANTHER" id="PTHR34203:SF15">
    <property type="entry name" value="SLL1173 PROTEIN"/>
    <property type="match status" value="1"/>
</dbReference>
<dbReference type="GO" id="GO:0008168">
    <property type="term" value="F:methyltransferase activity"/>
    <property type="evidence" value="ECO:0007669"/>
    <property type="project" value="UniProtKB-KW"/>
</dbReference>
<dbReference type="Pfam" id="PF05050">
    <property type="entry name" value="Methyltransf_21"/>
    <property type="match status" value="1"/>
</dbReference>
<reference evidence="2" key="1">
    <citation type="submission" date="2018-10" db="EMBL/GenBank/DDBJ databases">
        <title>Schaedlerella arabinophila gen. nov. sp. nov., isolated from the mouse intestinal tract and comparative analysis with the genome of the closely related altered Schaedler flora strain ASF502.</title>
        <authorList>
            <person name="Miyake S."/>
            <person name="Soh M."/>
            <person name="Seedorf H."/>
        </authorList>
    </citation>
    <scope>NUCLEOTIDE SEQUENCE [LARGE SCALE GENOMIC DNA]</scope>
    <source>
        <strain evidence="2">DSM 106076</strain>
    </source>
</reference>
<feature type="domain" description="Methyltransferase FkbM" evidence="1">
    <location>
        <begin position="207"/>
        <end position="341"/>
    </location>
</feature>
<dbReference type="InterPro" id="IPR052514">
    <property type="entry name" value="SAM-dependent_MTase"/>
</dbReference>
<evidence type="ECO:0000313" key="2">
    <source>
        <dbReference type="EMBL" id="RRK34527.1"/>
    </source>
</evidence>